<evidence type="ECO:0000256" key="1">
    <source>
        <dbReference type="SAM" id="Coils"/>
    </source>
</evidence>
<feature type="compositionally biased region" description="Polar residues" evidence="2">
    <location>
        <begin position="449"/>
        <end position="469"/>
    </location>
</feature>
<dbReference type="Proteomes" id="UP000249526">
    <property type="component" value="Unassembled WGS sequence"/>
</dbReference>
<evidence type="ECO:0000259" key="3">
    <source>
        <dbReference type="Pfam" id="PF12927"/>
    </source>
</evidence>
<dbReference type="PANTHER" id="PTHR15111">
    <property type="entry name" value="RNA POLYMERASE II SUBUNIT 5-MEDIATING PROTEIN NNX3"/>
    <property type="match status" value="1"/>
</dbReference>
<dbReference type="SUPFAM" id="SSF46579">
    <property type="entry name" value="Prefoldin"/>
    <property type="match status" value="1"/>
</dbReference>
<proteinExistence type="predicted"/>
<feature type="domain" description="DUF3835" evidence="3">
    <location>
        <begin position="425"/>
        <end position="448"/>
    </location>
</feature>
<keyword evidence="5" id="KW-1185">Reference proteome</keyword>
<reference evidence="4 5" key="1">
    <citation type="submission" date="2018-02" db="EMBL/GenBank/DDBJ databases">
        <title>The genomes of Aspergillus section Nigri reveals drivers in fungal speciation.</title>
        <authorList>
            <consortium name="DOE Joint Genome Institute"/>
            <person name="Vesth T.C."/>
            <person name="Nybo J."/>
            <person name="Theobald S."/>
            <person name="Brandl J."/>
            <person name="Frisvad J.C."/>
            <person name="Nielsen K.F."/>
            <person name="Lyhne E.K."/>
            <person name="Kogle M.E."/>
            <person name="Kuo A."/>
            <person name="Riley R."/>
            <person name="Clum A."/>
            <person name="Nolan M."/>
            <person name="Lipzen A."/>
            <person name="Salamov A."/>
            <person name="Henrissat B."/>
            <person name="Wiebenga A."/>
            <person name="De vries R.P."/>
            <person name="Grigoriev I.V."/>
            <person name="Mortensen U.H."/>
            <person name="Andersen M.R."/>
            <person name="Baker S.E."/>
        </authorList>
    </citation>
    <scope>NUCLEOTIDE SEQUENCE [LARGE SCALE GENOMIC DNA]</scope>
    <source>
        <strain evidence="4 5">CBS 112811</strain>
    </source>
</reference>
<dbReference type="EMBL" id="KZ825063">
    <property type="protein sequence ID" value="RAH57160.1"/>
    <property type="molecule type" value="Genomic_DNA"/>
</dbReference>
<protein>
    <recommendedName>
        <fullName evidence="3">DUF3835 domain-containing protein</fullName>
    </recommendedName>
</protein>
<feature type="region of interest" description="Disordered" evidence="2">
    <location>
        <begin position="281"/>
        <end position="318"/>
    </location>
</feature>
<dbReference type="GeneID" id="37166949"/>
<feature type="compositionally biased region" description="Basic and acidic residues" evidence="2">
    <location>
        <begin position="241"/>
        <end position="250"/>
    </location>
</feature>
<dbReference type="GO" id="GO:0003714">
    <property type="term" value="F:transcription corepressor activity"/>
    <property type="evidence" value="ECO:0007669"/>
    <property type="project" value="TreeGrafter"/>
</dbReference>
<evidence type="ECO:0000256" key="2">
    <source>
        <dbReference type="SAM" id="MobiDB-lite"/>
    </source>
</evidence>
<evidence type="ECO:0000313" key="4">
    <source>
        <dbReference type="EMBL" id="RAH57160.1"/>
    </source>
</evidence>
<feature type="compositionally biased region" description="Acidic residues" evidence="2">
    <location>
        <begin position="281"/>
        <end position="310"/>
    </location>
</feature>
<dbReference type="RefSeq" id="XP_025515082.1">
    <property type="nucleotide sequence ID" value="XM_025663547.1"/>
</dbReference>
<sequence length="641" mass="71565">MGVPNNSLHELERQRLELEGNISKLQDSLYHWRTWEAEYDGLKDEMNELDDDATMDDYLRVGRDFGGSLVNEEEVKVILGEKQGVTRTKQQAVDLVTRRIDYVKQNASTIEKRLRAAEDQLYALDSQDRLPVEPTADFPMTEIFEELDENGDIISSKTTTPGSEATDLLEVLKKAGVNDIPDVAKADTPVSSSSQQVTQTTEEASSADSLGKDDKSASEEPSAKSLGSDAKETSSALDPTVEIHGERPVMEVDESPEDAKLRREMLQYSLNEVGSVVAELELDEDASDISVDEDYDAYDYDDDEDEEEDEYGRSTRRVLSEDYHRQMRELEEKLNARGMWNAGKDTQTLPNEIKQDLDQPSVVRLENKADTSSEPVKEKKPKKKVAFADELDIAPASKPPVVEKKVAPVRESNVPVLQDAVVERTEPARKESVQSDAPKKVSRFKSARKTNNAIEDATASITQPSNTSRPAEPRSALRKTETSATGPSLPLFPAKPAEPKPFSQPISDIVEQEDPTPRGPEGKILADTLVERETPAGPAVAPEPDELDEQLHKKEIATEFYKIRNRMIQQNGGFVGEEPEIVPIETEDAPKRVSRFKAARMSEIQKLLTEFLSNTSKARVNVNRIPLLRTARRICFESKPF</sequence>
<feature type="region of interest" description="Disordered" evidence="2">
    <location>
        <begin position="182"/>
        <end position="258"/>
    </location>
</feature>
<dbReference type="InterPro" id="IPR024325">
    <property type="entry name" value="DUF3835"/>
</dbReference>
<feature type="compositionally biased region" description="Basic and acidic residues" evidence="2">
    <location>
        <begin position="210"/>
        <end position="222"/>
    </location>
</feature>
<dbReference type="AlphaFoldDB" id="A0A8G1R5H1"/>
<dbReference type="GO" id="GO:0003682">
    <property type="term" value="F:chromatin binding"/>
    <property type="evidence" value="ECO:0007669"/>
    <property type="project" value="TreeGrafter"/>
</dbReference>
<feature type="compositionally biased region" description="Low complexity" evidence="2">
    <location>
        <begin position="190"/>
        <end position="206"/>
    </location>
</feature>
<accession>A0A8G1R5H1</accession>
<dbReference type="Pfam" id="PF12927">
    <property type="entry name" value="DUF3835"/>
    <property type="match status" value="2"/>
</dbReference>
<keyword evidence="1" id="KW-0175">Coiled coil</keyword>
<dbReference type="InterPro" id="IPR052255">
    <property type="entry name" value="RNA_pol_II_subunit5-mediator"/>
</dbReference>
<feature type="compositionally biased region" description="Basic and acidic residues" evidence="2">
    <location>
        <begin position="365"/>
        <end position="378"/>
    </location>
</feature>
<feature type="domain" description="DUF3835" evidence="3">
    <location>
        <begin position="525"/>
        <end position="601"/>
    </location>
</feature>
<gene>
    <name evidence="4" type="ORF">BO85DRAFT_488647</name>
</gene>
<dbReference type="Gene3D" id="1.10.287.370">
    <property type="match status" value="1"/>
</dbReference>
<feature type="compositionally biased region" description="Basic and acidic residues" evidence="2">
    <location>
        <begin position="421"/>
        <end position="439"/>
    </location>
</feature>
<organism evidence="4 5">
    <name type="scientific">Aspergillus piperis CBS 112811</name>
    <dbReference type="NCBI Taxonomy" id="1448313"/>
    <lineage>
        <taxon>Eukaryota</taxon>
        <taxon>Fungi</taxon>
        <taxon>Dikarya</taxon>
        <taxon>Ascomycota</taxon>
        <taxon>Pezizomycotina</taxon>
        <taxon>Eurotiomycetes</taxon>
        <taxon>Eurotiomycetidae</taxon>
        <taxon>Eurotiales</taxon>
        <taxon>Aspergillaceae</taxon>
        <taxon>Aspergillus</taxon>
        <taxon>Aspergillus subgen. Circumdati</taxon>
    </lineage>
</organism>
<feature type="coiled-coil region" evidence="1">
    <location>
        <begin position="8"/>
        <end position="52"/>
    </location>
</feature>
<dbReference type="GO" id="GO:0000122">
    <property type="term" value="P:negative regulation of transcription by RNA polymerase II"/>
    <property type="evidence" value="ECO:0007669"/>
    <property type="project" value="TreeGrafter"/>
</dbReference>
<dbReference type="InterPro" id="IPR039553">
    <property type="entry name" value="Prefoldin-like"/>
</dbReference>
<dbReference type="InterPro" id="IPR009053">
    <property type="entry name" value="Prefoldin"/>
</dbReference>
<feature type="region of interest" description="Disordered" evidence="2">
    <location>
        <begin position="336"/>
        <end position="523"/>
    </location>
</feature>
<dbReference type="Pfam" id="PF13758">
    <property type="entry name" value="Prefoldin_3"/>
    <property type="match status" value="1"/>
</dbReference>
<dbReference type="PANTHER" id="PTHR15111:SF0">
    <property type="entry name" value="UNCONVENTIONAL PREFOLDIN RPB5 INTERACTOR 1"/>
    <property type="match status" value="1"/>
</dbReference>
<dbReference type="GO" id="GO:0019212">
    <property type="term" value="F:phosphatase inhibitor activity"/>
    <property type="evidence" value="ECO:0007669"/>
    <property type="project" value="TreeGrafter"/>
</dbReference>
<evidence type="ECO:0000313" key="5">
    <source>
        <dbReference type="Proteomes" id="UP000249526"/>
    </source>
</evidence>
<name>A0A8G1R5H1_9EURO</name>